<feature type="region of interest" description="Disordered" evidence="5">
    <location>
        <begin position="235"/>
        <end position="355"/>
    </location>
</feature>
<feature type="compositionally biased region" description="Polar residues" evidence="5">
    <location>
        <begin position="531"/>
        <end position="547"/>
    </location>
</feature>
<keyword evidence="2" id="KW-0238">DNA-binding</keyword>
<evidence type="ECO:0000256" key="1">
    <source>
        <dbReference type="ARBA" id="ARBA00023015"/>
    </source>
</evidence>
<feature type="region of interest" description="Disordered" evidence="5">
    <location>
        <begin position="1"/>
        <end position="79"/>
    </location>
</feature>
<feature type="compositionally biased region" description="Polar residues" evidence="5">
    <location>
        <begin position="192"/>
        <end position="219"/>
    </location>
</feature>
<accession>A0A316U7A4</accession>
<evidence type="ECO:0000256" key="3">
    <source>
        <dbReference type="ARBA" id="ARBA00023163"/>
    </source>
</evidence>
<feature type="compositionally biased region" description="Polar residues" evidence="5">
    <location>
        <begin position="7"/>
        <end position="22"/>
    </location>
</feature>
<feature type="compositionally biased region" description="Polar residues" evidence="5">
    <location>
        <begin position="281"/>
        <end position="292"/>
    </location>
</feature>
<evidence type="ECO:0000259" key="6">
    <source>
        <dbReference type="PROSITE" id="PS50048"/>
    </source>
</evidence>
<dbReference type="Pfam" id="PF00172">
    <property type="entry name" value="Zn_clus"/>
    <property type="match status" value="1"/>
</dbReference>
<dbReference type="InterPro" id="IPR036864">
    <property type="entry name" value="Zn2-C6_fun-type_DNA-bd_sf"/>
</dbReference>
<evidence type="ECO:0000256" key="2">
    <source>
        <dbReference type="ARBA" id="ARBA00023125"/>
    </source>
</evidence>
<keyword evidence="8" id="KW-1185">Reference proteome</keyword>
<keyword evidence="3" id="KW-0804">Transcription</keyword>
<dbReference type="InterPro" id="IPR001138">
    <property type="entry name" value="Zn2Cys6_DnaBD"/>
</dbReference>
<feature type="region of interest" description="Disordered" evidence="5">
    <location>
        <begin position="117"/>
        <end position="219"/>
    </location>
</feature>
<dbReference type="SMART" id="SM00066">
    <property type="entry name" value="GAL4"/>
    <property type="match status" value="1"/>
</dbReference>
<keyword evidence="4" id="KW-0539">Nucleus</keyword>
<dbReference type="PANTHER" id="PTHR31069">
    <property type="entry name" value="OLEATE-ACTIVATED TRANSCRIPTION FACTOR 1-RELATED"/>
    <property type="match status" value="1"/>
</dbReference>
<keyword evidence="1" id="KW-0805">Transcription regulation</keyword>
<dbReference type="InterPro" id="IPR050675">
    <property type="entry name" value="OAF3"/>
</dbReference>
<proteinExistence type="predicted"/>
<evidence type="ECO:0000313" key="7">
    <source>
        <dbReference type="EMBL" id="PWN20734.1"/>
    </source>
</evidence>
<dbReference type="SUPFAM" id="SSF57701">
    <property type="entry name" value="Zn2/Cys6 DNA-binding domain"/>
    <property type="match status" value="1"/>
</dbReference>
<dbReference type="AlphaFoldDB" id="A0A316U7A4"/>
<dbReference type="PANTHER" id="PTHR31069:SF32">
    <property type="entry name" value="ARGININE METABOLISM REGULATION PROTEIN II"/>
    <property type="match status" value="1"/>
</dbReference>
<dbReference type="CDD" id="cd00067">
    <property type="entry name" value="GAL4"/>
    <property type="match status" value="1"/>
</dbReference>
<feature type="region of interest" description="Disordered" evidence="5">
    <location>
        <begin position="522"/>
        <end position="704"/>
    </location>
</feature>
<dbReference type="Gene3D" id="4.10.240.10">
    <property type="entry name" value="Zn(2)-C6 fungal-type DNA-binding domain"/>
    <property type="match status" value="1"/>
</dbReference>
<dbReference type="STRING" id="1684307.A0A316U7A4"/>
<dbReference type="GO" id="GO:0000981">
    <property type="term" value="F:DNA-binding transcription factor activity, RNA polymerase II-specific"/>
    <property type="evidence" value="ECO:0007669"/>
    <property type="project" value="InterPro"/>
</dbReference>
<dbReference type="OrthoDB" id="39175at2759"/>
<reference evidence="7 8" key="1">
    <citation type="journal article" date="2018" name="Mol. Biol. Evol.">
        <title>Broad Genomic Sampling Reveals a Smut Pathogenic Ancestry of the Fungal Clade Ustilaginomycotina.</title>
        <authorList>
            <person name="Kijpornyongpan T."/>
            <person name="Mondo S.J."/>
            <person name="Barry K."/>
            <person name="Sandor L."/>
            <person name="Lee J."/>
            <person name="Lipzen A."/>
            <person name="Pangilinan J."/>
            <person name="LaButti K."/>
            <person name="Hainaut M."/>
            <person name="Henrissat B."/>
            <person name="Grigoriev I.V."/>
            <person name="Spatafora J.W."/>
            <person name="Aime M.C."/>
        </authorList>
    </citation>
    <scope>NUCLEOTIDE SEQUENCE [LARGE SCALE GENOMIC DNA]</scope>
    <source>
        <strain evidence="7 8">MCA 4718</strain>
    </source>
</reference>
<feature type="compositionally biased region" description="Basic and acidic residues" evidence="5">
    <location>
        <begin position="442"/>
        <end position="455"/>
    </location>
</feature>
<dbReference type="RefSeq" id="XP_025347894.1">
    <property type="nucleotide sequence ID" value="XM_025491151.1"/>
</dbReference>
<dbReference type="GO" id="GO:0008270">
    <property type="term" value="F:zinc ion binding"/>
    <property type="evidence" value="ECO:0007669"/>
    <property type="project" value="InterPro"/>
</dbReference>
<dbReference type="EMBL" id="KZ819327">
    <property type="protein sequence ID" value="PWN20734.1"/>
    <property type="molecule type" value="Genomic_DNA"/>
</dbReference>
<feature type="compositionally biased region" description="Low complexity" evidence="5">
    <location>
        <begin position="334"/>
        <end position="344"/>
    </location>
</feature>
<feature type="compositionally biased region" description="Low complexity" evidence="5">
    <location>
        <begin position="35"/>
        <end position="79"/>
    </location>
</feature>
<feature type="compositionally biased region" description="Low complexity" evidence="5">
    <location>
        <begin position="305"/>
        <end position="324"/>
    </location>
</feature>
<feature type="compositionally biased region" description="Low complexity" evidence="5">
    <location>
        <begin position="689"/>
        <end position="704"/>
    </location>
</feature>
<dbReference type="GeneID" id="37012885"/>
<feature type="compositionally biased region" description="Low complexity" evidence="5">
    <location>
        <begin position="579"/>
        <end position="589"/>
    </location>
</feature>
<feature type="compositionally biased region" description="Low complexity" evidence="5">
    <location>
        <begin position="123"/>
        <end position="136"/>
    </location>
</feature>
<feature type="compositionally biased region" description="Polar residues" evidence="5">
    <location>
        <begin position="140"/>
        <end position="158"/>
    </location>
</feature>
<dbReference type="PROSITE" id="PS00463">
    <property type="entry name" value="ZN2_CY6_FUNGAL_1"/>
    <property type="match status" value="1"/>
</dbReference>
<protein>
    <recommendedName>
        <fullName evidence="6">Zn(2)-C6 fungal-type domain-containing protein</fullName>
    </recommendedName>
</protein>
<evidence type="ECO:0000256" key="5">
    <source>
        <dbReference type="SAM" id="MobiDB-lite"/>
    </source>
</evidence>
<feature type="region of interest" description="Disordered" evidence="5">
    <location>
        <begin position="427"/>
        <end position="510"/>
    </location>
</feature>
<dbReference type="GO" id="GO:0003677">
    <property type="term" value="F:DNA binding"/>
    <property type="evidence" value="ECO:0007669"/>
    <property type="project" value="UniProtKB-KW"/>
</dbReference>
<feature type="compositionally biased region" description="Polar residues" evidence="5">
    <location>
        <begin position="560"/>
        <end position="570"/>
    </location>
</feature>
<name>A0A316U7A4_9BASI</name>
<feature type="compositionally biased region" description="Polar residues" evidence="5">
    <location>
        <begin position="590"/>
        <end position="599"/>
    </location>
</feature>
<evidence type="ECO:0000313" key="8">
    <source>
        <dbReference type="Proteomes" id="UP000245942"/>
    </source>
</evidence>
<evidence type="ECO:0000256" key="4">
    <source>
        <dbReference type="ARBA" id="ARBA00023242"/>
    </source>
</evidence>
<dbReference type="Proteomes" id="UP000245942">
    <property type="component" value="Unassembled WGS sequence"/>
</dbReference>
<feature type="compositionally biased region" description="Low complexity" evidence="5">
    <location>
        <begin position="466"/>
        <end position="481"/>
    </location>
</feature>
<dbReference type="PROSITE" id="PS50048">
    <property type="entry name" value="ZN2_CY6_FUNGAL_2"/>
    <property type="match status" value="1"/>
</dbReference>
<sequence length="704" mass="75882">MYAHPSDGQQNDPRYVQGQESGEQARHVGPSNTFQQQAWQPQQQQQHQPQHQHQVQQSQTTNQQQQQQHQQHLWQYQQGPHQQQFFPTVCEGGGTVGQPSIWSFHDLADMPYTAHHPTASFEQSSSSSQPSWPGSGMAFSGQSNPNQRAGPSSASTASDALGHTDSRTGYPGRSPLEVGAPAAPPFRDTIHGPTQFSTGSQTLSETVNSNEGVRQQQQQWLSHDLEGGFNPWPILQPSEVPRHFHGRRPDEEASRQRNFGAGASRGTYNPLLQASGVAYASDSSTDNTTQERANFASRGSHPAASSSYQRGSSSDTQVSSSNQSEESPILLQAGTSTDTGSSTSLSAGKVDVKDQKRAEEVLKRIRTRAPDSKEGVAACDYCRKRKIKCDREKPSCSRCAAAGRVCLTTDTLRKRGPPSKKERELLAAEGIHFVPSRHRRKSDLAGREASGEGARRALTQGLEPPSRSSSSSAGSKRSAMSLRPSPIGRGRAYTAGGPSVQPHDMDPLPLLKGRRLSLSWVDPSIARRTGGNPSSTGSLTAQQSSGSPAEALTRGLHTDIGSSKSGQQIWMSRPNLPPTSASTSSSSSAEQRWSTPGSTEQREGGAGGSAGVQSDFLRPYQPYEEVPSPHSKPQAYYTDSSNMMHPAGGLPGPHGDSSTLAAQRGQEQQHDSWRQAEDLSPRSTGRFAPPQGGQSQYQGYPSQS</sequence>
<feature type="compositionally biased region" description="Basic and acidic residues" evidence="5">
    <location>
        <begin position="667"/>
        <end position="680"/>
    </location>
</feature>
<gene>
    <name evidence="7" type="ORF">BCV69DRAFT_277411</name>
</gene>
<organism evidence="7 8">
    <name type="scientific">Pseudomicrostroma glucosiphilum</name>
    <dbReference type="NCBI Taxonomy" id="1684307"/>
    <lineage>
        <taxon>Eukaryota</taxon>
        <taxon>Fungi</taxon>
        <taxon>Dikarya</taxon>
        <taxon>Basidiomycota</taxon>
        <taxon>Ustilaginomycotina</taxon>
        <taxon>Exobasidiomycetes</taxon>
        <taxon>Microstromatales</taxon>
        <taxon>Microstromatales incertae sedis</taxon>
        <taxon>Pseudomicrostroma</taxon>
    </lineage>
</organism>
<feature type="domain" description="Zn(2)-C6 fungal-type" evidence="6">
    <location>
        <begin position="378"/>
        <end position="408"/>
    </location>
</feature>